<dbReference type="GO" id="GO:0005684">
    <property type="term" value="C:U2-type spliceosomal complex"/>
    <property type="evidence" value="ECO:0007669"/>
    <property type="project" value="TreeGrafter"/>
</dbReference>
<feature type="region of interest" description="Disordered" evidence="7">
    <location>
        <begin position="411"/>
        <end position="435"/>
    </location>
</feature>
<dbReference type="RefSeq" id="XP_004357024.1">
    <property type="nucleotide sequence ID" value="XM_004356969.1"/>
</dbReference>
<proteinExistence type="inferred from homology"/>
<dbReference type="PANTHER" id="PTHR15608">
    <property type="entry name" value="SPLICING FACTOR U2AF-ASSOCIATED PROTEIN 2"/>
    <property type="match status" value="1"/>
</dbReference>
<dbReference type="SUPFAM" id="SSF54928">
    <property type="entry name" value="RNA-binding domain, RBD"/>
    <property type="match status" value="2"/>
</dbReference>
<dbReference type="FunFam" id="3.30.70.330:FF:000105">
    <property type="entry name" value="HIV Tat-specific factor 1 homolog"/>
    <property type="match status" value="1"/>
</dbReference>
<dbReference type="InterPro" id="IPR034393">
    <property type="entry name" value="TatSF1-like"/>
</dbReference>
<dbReference type="GO" id="GO:0003723">
    <property type="term" value="F:RNA binding"/>
    <property type="evidence" value="ECO:0007669"/>
    <property type="project" value="UniProtKB-UniRule"/>
</dbReference>
<feature type="region of interest" description="Disordered" evidence="7">
    <location>
        <begin position="1"/>
        <end position="66"/>
    </location>
</feature>
<comment type="similarity">
    <text evidence="1">Belongs to the HTATSF1 family.</text>
</comment>
<evidence type="ECO:0000256" key="5">
    <source>
        <dbReference type="ARBA" id="ARBA00023187"/>
    </source>
</evidence>
<keyword evidence="10" id="KW-1185">Reference proteome</keyword>
<feature type="region of interest" description="Disordered" evidence="7">
    <location>
        <begin position="263"/>
        <end position="285"/>
    </location>
</feature>
<dbReference type="EMBL" id="GL883018">
    <property type="protein sequence ID" value="EGG18201.1"/>
    <property type="molecule type" value="Genomic_DNA"/>
</dbReference>
<feature type="compositionally biased region" description="Low complexity" evidence="7">
    <location>
        <begin position="123"/>
        <end position="143"/>
    </location>
</feature>
<feature type="region of interest" description="Disordered" evidence="7">
    <location>
        <begin position="112"/>
        <end position="169"/>
    </location>
</feature>
<dbReference type="OMA" id="IVISKPM"/>
<feature type="compositionally biased region" description="Acidic residues" evidence="7">
    <location>
        <begin position="9"/>
        <end position="19"/>
    </location>
</feature>
<dbReference type="CDD" id="cd12281">
    <property type="entry name" value="RRM1_TatSF1_like"/>
    <property type="match status" value="1"/>
</dbReference>
<feature type="compositionally biased region" description="Polar residues" evidence="7">
    <location>
        <begin position="112"/>
        <end position="122"/>
    </location>
</feature>
<dbReference type="PANTHER" id="PTHR15608:SF0">
    <property type="entry name" value="HIV TAT-SPECIFIC FACTOR 1"/>
    <property type="match status" value="1"/>
</dbReference>
<gene>
    <name evidence="9" type="ORF">DFA_03688</name>
</gene>
<dbReference type="CDD" id="cd12282">
    <property type="entry name" value="RRM2_TatSF1_like"/>
    <property type="match status" value="1"/>
</dbReference>
<dbReference type="Gene3D" id="3.30.70.330">
    <property type="match status" value="2"/>
</dbReference>
<dbReference type="PROSITE" id="PS50102">
    <property type="entry name" value="RRM"/>
    <property type="match status" value="1"/>
</dbReference>
<dbReference type="AlphaFoldDB" id="F4Q1Q1"/>
<dbReference type="Proteomes" id="UP000007797">
    <property type="component" value="Unassembled WGS sequence"/>
</dbReference>
<dbReference type="GO" id="GO:0005686">
    <property type="term" value="C:U2 snRNP"/>
    <property type="evidence" value="ECO:0007669"/>
    <property type="project" value="TreeGrafter"/>
</dbReference>
<evidence type="ECO:0000256" key="2">
    <source>
        <dbReference type="ARBA" id="ARBA00022664"/>
    </source>
</evidence>
<dbReference type="GeneID" id="14870401"/>
<sequence>MSNKLQHEEFEEEVEDEEGNVIKKNKKDLDSNTSAAAVTSAAVVGGDTTTTTTTTTTSSSLPSSGENKVFLYSGKWAYKAPDGQLYIHNTTTNQWEKEVKITNDMIRQQQSAYGGTSAPMPSNNNNRNNNNNKENINNNNNGNNKRKNHRNRQQQQNNSNNNNNEQEQPIENEPIVDLIISGLPTNPSLIRVNDLFQAFRKAGFIQETADGDPKIQFFIDESGARTGQAVISYAREESIHLAIQLLDDTEIIPKYKMKLAQATPEQVKTTQAKAPSKKGKREDSRVVKKRELNYGWGESESRVIVIKNLFDPKDSWSNLNFYDELKEDLEMGCQRCGEIQSITIFERNPDGVATIKFKDFEAAEKCVALMEGRYFAQRKLTADFYDGFTDYHVEETEEEKEQRLKVWEQYLKDSGENDDSDQENKEDEDNDDDDH</sequence>
<dbReference type="Pfam" id="PF00076">
    <property type="entry name" value="RRM_1"/>
    <property type="match status" value="1"/>
</dbReference>
<feature type="compositionally biased region" description="Low complexity" evidence="7">
    <location>
        <begin position="33"/>
        <end position="60"/>
    </location>
</feature>
<dbReference type="InterPro" id="IPR035979">
    <property type="entry name" value="RBD_domain_sf"/>
</dbReference>
<dbReference type="KEGG" id="dfa:DFA_03688"/>
<feature type="compositionally biased region" description="Low complexity" evidence="7">
    <location>
        <begin position="153"/>
        <end position="167"/>
    </location>
</feature>
<keyword evidence="5" id="KW-0508">mRNA splicing</keyword>
<dbReference type="STRING" id="1054147.F4Q1Q1"/>
<feature type="compositionally biased region" description="Polar residues" evidence="7">
    <location>
        <begin position="263"/>
        <end position="273"/>
    </location>
</feature>
<dbReference type="InterPro" id="IPR000504">
    <property type="entry name" value="RRM_dom"/>
</dbReference>
<dbReference type="GO" id="GO:0000398">
    <property type="term" value="P:mRNA splicing, via spliceosome"/>
    <property type="evidence" value="ECO:0007669"/>
    <property type="project" value="InterPro"/>
</dbReference>
<evidence type="ECO:0000256" key="6">
    <source>
        <dbReference type="PROSITE-ProRule" id="PRU00176"/>
    </source>
</evidence>
<dbReference type="SMART" id="SM00360">
    <property type="entry name" value="RRM"/>
    <property type="match status" value="2"/>
</dbReference>
<evidence type="ECO:0000313" key="10">
    <source>
        <dbReference type="Proteomes" id="UP000007797"/>
    </source>
</evidence>
<reference evidence="10" key="1">
    <citation type="journal article" date="2011" name="Genome Res.">
        <title>Phylogeny-wide analysis of social amoeba genomes highlights ancient origins for complex intercellular communication.</title>
        <authorList>
            <person name="Heidel A.J."/>
            <person name="Lawal H.M."/>
            <person name="Felder M."/>
            <person name="Schilde C."/>
            <person name="Helps N.R."/>
            <person name="Tunggal B."/>
            <person name="Rivero F."/>
            <person name="John U."/>
            <person name="Schleicher M."/>
            <person name="Eichinger L."/>
            <person name="Platzer M."/>
            <person name="Noegel A.A."/>
            <person name="Schaap P."/>
            <person name="Gloeckner G."/>
        </authorList>
    </citation>
    <scope>NUCLEOTIDE SEQUENCE [LARGE SCALE GENOMIC DNA]</scope>
    <source>
        <strain evidence="10">SH3</strain>
    </source>
</reference>
<feature type="domain" description="RRM" evidence="8">
    <location>
        <begin position="302"/>
        <end position="387"/>
    </location>
</feature>
<protein>
    <submittedName>
        <fullName evidence="9">RNA-binding region RNP-1 domain-containing protein</fullName>
    </submittedName>
</protein>
<evidence type="ECO:0000256" key="4">
    <source>
        <dbReference type="ARBA" id="ARBA00022884"/>
    </source>
</evidence>
<dbReference type="InterPro" id="IPR012677">
    <property type="entry name" value="Nucleotide-bd_a/b_plait_sf"/>
</dbReference>
<name>F4Q1Q1_CACFS</name>
<evidence type="ECO:0000256" key="7">
    <source>
        <dbReference type="SAM" id="MobiDB-lite"/>
    </source>
</evidence>
<dbReference type="InterPro" id="IPR034392">
    <property type="entry name" value="TatSF1-like_RRM1"/>
</dbReference>
<evidence type="ECO:0000313" key="9">
    <source>
        <dbReference type="EMBL" id="EGG18201.1"/>
    </source>
</evidence>
<evidence type="ECO:0000256" key="3">
    <source>
        <dbReference type="ARBA" id="ARBA00022737"/>
    </source>
</evidence>
<keyword evidence="4 6" id="KW-0694">RNA-binding</keyword>
<feature type="compositionally biased region" description="Acidic residues" evidence="7">
    <location>
        <begin position="416"/>
        <end position="435"/>
    </location>
</feature>
<evidence type="ECO:0000259" key="8">
    <source>
        <dbReference type="PROSITE" id="PS50102"/>
    </source>
</evidence>
<keyword evidence="2" id="KW-0507">mRNA processing</keyword>
<dbReference type="OrthoDB" id="10258585at2759"/>
<accession>F4Q1Q1</accession>
<organism evidence="9 10">
    <name type="scientific">Cavenderia fasciculata</name>
    <name type="common">Slime mold</name>
    <name type="synonym">Dictyostelium fasciculatum</name>
    <dbReference type="NCBI Taxonomy" id="261658"/>
    <lineage>
        <taxon>Eukaryota</taxon>
        <taxon>Amoebozoa</taxon>
        <taxon>Evosea</taxon>
        <taxon>Eumycetozoa</taxon>
        <taxon>Dictyostelia</taxon>
        <taxon>Acytosteliales</taxon>
        <taxon>Cavenderiaceae</taxon>
        <taxon>Cavenderia</taxon>
    </lineage>
</organism>
<keyword evidence="3" id="KW-0677">Repeat</keyword>
<evidence type="ECO:0000256" key="1">
    <source>
        <dbReference type="ARBA" id="ARBA00007747"/>
    </source>
</evidence>